<evidence type="ECO:0000256" key="4">
    <source>
        <dbReference type="ARBA" id="ARBA00022833"/>
    </source>
</evidence>
<evidence type="ECO:0000313" key="7">
    <source>
        <dbReference type="Proteomes" id="UP001549320"/>
    </source>
</evidence>
<accession>A0ABV2Q361</accession>
<proteinExistence type="inferred from homology"/>
<dbReference type="PANTHER" id="PTHR35005:SF1">
    <property type="entry name" value="2-AMINO-5-FORMYLAMINO-6-RIBOSYLAMINOPYRIMIDIN-4(3H)-ONE 5'-MONOPHOSPHATE DEFORMYLASE"/>
    <property type="match status" value="1"/>
</dbReference>
<keyword evidence="7" id="KW-1185">Reference proteome</keyword>
<comment type="cofactor">
    <cofactor evidence="1">
        <name>Zn(2+)</name>
        <dbReference type="ChEBI" id="CHEBI:29105"/>
    </cofactor>
</comment>
<dbReference type="GO" id="GO:0047789">
    <property type="term" value="F:creatininase activity"/>
    <property type="evidence" value="ECO:0007669"/>
    <property type="project" value="UniProtKB-EC"/>
</dbReference>
<dbReference type="SUPFAM" id="SSF102215">
    <property type="entry name" value="Creatininase"/>
    <property type="match status" value="1"/>
</dbReference>
<evidence type="ECO:0000256" key="1">
    <source>
        <dbReference type="ARBA" id="ARBA00001947"/>
    </source>
</evidence>
<name>A0ABV2Q361_9BURK</name>
<keyword evidence="4" id="KW-0862">Zinc</keyword>
<comment type="similarity">
    <text evidence="5">Belongs to the creatininase superfamily.</text>
</comment>
<gene>
    <name evidence="6" type="ORF">ABIE13_000568</name>
</gene>
<dbReference type="PANTHER" id="PTHR35005">
    <property type="entry name" value="3-DEHYDRO-SCYLLO-INOSOSE HYDROLASE"/>
    <property type="match status" value="1"/>
</dbReference>
<evidence type="ECO:0000313" key="6">
    <source>
        <dbReference type="EMBL" id="MET4575471.1"/>
    </source>
</evidence>
<organism evidence="6 7">
    <name type="scientific">Ottowia thiooxydans</name>
    <dbReference type="NCBI Taxonomy" id="219182"/>
    <lineage>
        <taxon>Bacteria</taxon>
        <taxon>Pseudomonadati</taxon>
        <taxon>Pseudomonadota</taxon>
        <taxon>Betaproteobacteria</taxon>
        <taxon>Burkholderiales</taxon>
        <taxon>Comamonadaceae</taxon>
        <taxon>Ottowia</taxon>
    </lineage>
</organism>
<reference evidence="6 7" key="1">
    <citation type="submission" date="2024-06" db="EMBL/GenBank/DDBJ databases">
        <title>Sorghum-associated microbial communities from plants grown in Nebraska, USA.</title>
        <authorList>
            <person name="Schachtman D."/>
        </authorList>
    </citation>
    <scope>NUCLEOTIDE SEQUENCE [LARGE SCALE GENOMIC DNA]</scope>
    <source>
        <strain evidence="6 7">2709</strain>
    </source>
</reference>
<keyword evidence="2" id="KW-0479">Metal-binding</keyword>
<evidence type="ECO:0000256" key="2">
    <source>
        <dbReference type="ARBA" id="ARBA00022723"/>
    </source>
</evidence>
<dbReference type="Proteomes" id="UP001549320">
    <property type="component" value="Unassembled WGS sequence"/>
</dbReference>
<dbReference type="InterPro" id="IPR003785">
    <property type="entry name" value="Creatininase/forma_Hydrolase"/>
</dbReference>
<dbReference type="EMBL" id="JBEPSH010000001">
    <property type="protein sequence ID" value="MET4575471.1"/>
    <property type="molecule type" value="Genomic_DNA"/>
</dbReference>
<comment type="caution">
    <text evidence="6">The sequence shown here is derived from an EMBL/GenBank/DDBJ whole genome shotgun (WGS) entry which is preliminary data.</text>
</comment>
<sequence length="274" mass="29515">MQLDDGPWIHQMNWKAIRDYLSHSDIALVPVGATEQHGDHTPLMVDTGWAIAVAEGAARETNVLVTPPMHVGWSPHHLAYPGALTLRPETLTAMLVDVCESLIYHGFKKIVLVNGNRISNLPPMEIAAAKVRFSTGAYVSLIDVGLIARQEVSRICTVGENGHGGDSETSFMLHWKPELVDMTRAVKGHSGGSGPFATMPMPCEPPFDVNVLSVRPTAEEYGRASAPEGIGGDATLATAEKGKLVLEAIVRNTAIHINDIRGKTVSVRRPAIPI</sequence>
<protein>
    <submittedName>
        <fullName evidence="6">Creatinine amidohydrolase</fullName>
        <ecNumber evidence="6">3.5.2.10</ecNumber>
    </submittedName>
</protein>
<evidence type="ECO:0000256" key="5">
    <source>
        <dbReference type="ARBA" id="ARBA00024029"/>
    </source>
</evidence>
<evidence type="ECO:0000256" key="3">
    <source>
        <dbReference type="ARBA" id="ARBA00022801"/>
    </source>
</evidence>
<dbReference type="EC" id="3.5.2.10" evidence="6"/>
<dbReference type="Gene3D" id="3.40.50.10310">
    <property type="entry name" value="Creatininase"/>
    <property type="match status" value="1"/>
</dbReference>
<dbReference type="Pfam" id="PF02633">
    <property type="entry name" value="Creatininase"/>
    <property type="match status" value="1"/>
</dbReference>
<dbReference type="InterPro" id="IPR024087">
    <property type="entry name" value="Creatininase-like_sf"/>
</dbReference>
<keyword evidence="3 6" id="KW-0378">Hydrolase</keyword>